<feature type="transmembrane region" description="Helical" evidence="9">
    <location>
        <begin position="426"/>
        <end position="447"/>
    </location>
</feature>
<dbReference type="PANTHER" id="PTHR14969">
    <property type="entry name" value="SPHINGOSINE-1-PHOSPHATE PHOSPHOHYDROLASE"/>
    <property type="match status" value="1"/>
</dbReference>
<keyword evidence="11" id="KW-0575">Peroxidase</keyword>
<feature type="transmembrane region" description="Helical" evidence="9">
    <location>
        <begin position="229"/>
        <end position="247"/>
    </location>
</feature>
<feature type="region of interest" description="Disordered" evidence="8">
    <location>
        <begin position="79"/>
        <end position="105"/>
    </location>
</feature>
<evidence type="ECO:0000256" key="1">
    <source>
        <dbReference type="ARBA" id="ARBA00004477"/>
    </source>
</evidence>
<keyword evidence="2 9" id="KW-0812">Transmembrane</keyword>
<keyword evidence="5 9" id="KW-1133">Transmembrane helix</keyword>
<dbReference type="SMART" id="SM00014">
    <property type="entry name" value="acidPPc"/>
    <property type="match status" value="1"/>
</dbReference>
<feature type="transmembrane region" description="Helical" evidence="9">
    <location>
        <begin position="292"/>
        <end position="313"/>
    </location>
</feature>
<dbReference type="SUPFAM" id="SSF48317">
    <property type="entry name" value="Acid phosphatase/Vanadium-dependent haloperoxidase"/>
    <property type="match status" value="1"/>
</dbReference>
<dbReference type="GO" id="GO:0004601">
    <property type="term" value="F:peroxidase activity"/>
    <property type="evidence" value="ECO:0007669"/>
    <property type="project" value="UniProtKB-KW"/>
</dbReference>
<dbReference type="STRING" id="215637.A0A4Q0A213"/>
<evidence type="ECO:0000256" key="6">
    <source>
        <dbReference type="ARBA" id="ARBA00023136"/>
    </source>
</evidence>
<reference evidence="12" key="1">
    <citation type="journal article" date="2018" name="Nat. Microbiol.">
        <title>Leveraging single-cell genomics to expand the fungal tree of life.</title>
        <authorList>
            <person name="Ahrendt S.R."/>
            <person name="Quandt C.A."/>
            <person name="Ciobanu D."/>
            <person name="Clum A."/>
            <person name="Salamov A."/>
            <person name="Andreopoulos B."/>
            <person name="Cheng J.F."/>
            <person name="Woyke T."/>
            <person name="Pelin A."/>
            <person name="Henrissat B."/>
            <person name="Reynolds N.K."/>
            <person name="Benny G.L."/>
            <person name="Smith M.E."/>
            <person name="James T.Y."/>
            <person name="Grigoriev I.V."/>
        </authorList>
    </citation>
    <scope>NUCLEOTIDE SEQUENCE [LARGE SCALE GENOMIC DNA]</scope>
    <source>
        <strain evidence="12">RSA 468</strain>
    </source>
</reference>
<evidence type="ECO:0000256" key="7">
    <source>
        <dbReference type="ARBA" id="ARBA00038324"/>
    </source>
</evidence>
<feature type="transmembrane region" description="Helical" evidence="9">
    <location>
        <begin position="259"/>
        <end position="280"/>
    </location>
</feature>
<evidence type="ECO:0000313" key="11">
    <source>
        <dbReference type="EMBL" id="RKP39521.1"/>
    </source>
</evidence>
<sequence>MTITQPPEPSADVAPTSVLTGKPGPNEPPTNNDTLAPQYVGSWRAACRATLLLLVQSETPLLVRIQTALRGHAGYDARGDLDPCAKKQDPTSPKKPSAGRTPSVRSPSHYRDLYFILTSLLGNHNFFLLFLPLLFWLGWSYFARTLVLLILGGIYLSSMIKDWLCLPRPPAPPLHRLTWTTSHSFEYGFPSSHTTYSVSVALFLLEQTLQITSITATSPTVTYAIISNWQWVSVILITLLATSISAGRLYCGMHSLTDVVGGLLVGATWWLVVYLGMPYIDAYLVSHHYSVPWVTVALVWVATYIFPVAIGPCLCYQDSFASLGVLVGIAIGTWSYADHPQSVSSPYLATVPYDFRTLGLFWTLVRIILGLTILVVWKITALPLLTTVLKFLTPLASPADRQQPSVPSTLPIQLNYAFDLHNLTRMLNYAGIGYLACFGVPLVFGWLHLGGVLPPTN</sequence>
<evidence type="ECO:0000256" key="5">
    <source>
        <dbReference type="ARBA" id="ARBA00022989"/>
    </source>
</evidence>
<dbReference type="PANTHER" id="PTHR14969:SF28">
    <property type="entry name" value="DIHYDROSPHINGOSINE 1-PHOSPHATE PHOSPHATASE LCB3-RELATED"/>
    <property type="match status" value="1"/>
</dbReference>
<comment type="subcellular location">
    <subcellularLocation>
        <location evidence="1">Endoplasmic reticulum membrane</location>
        <topology evidence="1">Multi-pass membrane protein</topology>
    </subcellularLocation>
</comment>
<protein>
    <submittedName>
        <fullName evidence="11">Phosphatidic acid phosphatase type 2/haloperoxidase</fullName>
    </submittedName>
</protein>
<feature type="compositionally biased region" description="Basic and acidic residues" evidence="8">
    <location>
        <begin position="79"/>
        <end position="89"/>
    </location>
</feature>
<evidence type="ECO:0000256" key="8">
    <source>
        <dbReference type="SAM" id="MobiDB-lite"/>
    </source>
</evidence>
<keyword evidence="12" id="KW-1185">Reference proteome</keyword>
<feature type="transmembrane region" description="Helical" evidence="9">
    <location>
        <begin position="320"/>
        <end position="337"/>
    </location>
</feature>
<evidence type="ECO:0000259" key="10">
    <source>
        <dbReference type="SMART" id="SM00014"/>
    </source>
</evidence>
<organism evidence="11 12">
    <name type="scientific">Dimargaris cristalligena</name>
    <dbReference type="NCBI Taxonomy" id="215637"/>
    <lineage>
        <taxon>Eukaryota</taxon>
        <taxon>Fungi</taxon>
        <taxon>Fungi incertae sedis</taxon>
        <taxon>Zoopagomycota</taxon>
        <taxon>Kickxellomycotina</taxon>
        <taxon>Dimargaritomycetes</taxon>
        <taxon>Dimargaritales</taxon>
        <taxon>Dimargaritaceae</taxon>
        <taxon>Dimargaris</taxon>
    </lineage>
</organism>
<proteinExistence type="inferred from homology"/>
<feature type="transmembrane region" description="Helical" evidence="9">
    <location>
        <begin position="113"/>
        <end position="134"/>
    </location>
</feature>
<dbReference type="InterPro" id="IPR000326">
    <property type="entry name" value="PAP2/HPO"/>
</dbReference>
<dbReference type="Gene3D" id="1.20.144.10">
    <property type="entry name" value="Phosphatidic acid phosphatase type 2/haloperoxidase"/>
    <property type="match status" value="1"/>
</dbReference>
<accession>A0A4Q0A213</accession>
<feature type="transmembrane region" description="Helical" evidence="9">
    <location>
        <begin position="141"/>
        <end position="160"/>
    </location>
</feature>
<feature type="transmembrane region" description="Helical" evidence="9">
    <location>
        <begin position="357"/>
        <end position="377"/>
    </location>
</feature>
<dbReference type="InterPro" id="IPR036938">
    <property type="entry name" value="PAP2/HPO_sf"/>
</dbReference>
<comment type="similarity">
    <text evidence="7">Belongs to the type 2 lipid phosphate phosphatase family.</text>
</comment>
<dbReference type="Pfam" id="PF01569">
    <property type="entry name" value="PAP2"/>
    <property type="match status" value="1"/>
</dbReference>
<dbReference type="AlphaFoldDB" id="A0A4Q0A213"/>
<dbReference type="EMBL" id="ML002265">
    <property type="protein sequence ID" value="RKP39521.1"/>
    <property type="molecule type" value="Genomic_DNA"/>
</dbReference>
<evidence type="ECO:0000256" key="3">
    <source>
        <dbReference type="ARBA" id="ARBA00022801"/>
    </source>
</evidence>
<evidence type="ECO:0000256" key="2">
    <source>
        <dbReference type="ARBA" id="ARBA00022692"/>
    </source>
</evidence>
<dbReference type="Proteomes" id="UP000268162">
    <property type="component" value="Unassembled WGS sequence"/>
</dbReference>
<gene>
    <name evidence="11" type="ORF">BJ085DRAFT_37364</name>
</gene>
<feature type="region of interest" description="Disordered" evidence="8">
    <location>
        <begin position="1"/>
        <end position="34"/>
    </location>
</feature>
<name>A0A4Q0A213_9FUNG</name>
<evidence type="ECO:0000313" key="12">
    <source>
        <dbReference type="Proteomes" id="UP000268162"/>
    </source>
</evidence>
<feature type="domain" description="Phosphatidic acid phosphatase type 2/haloperoxidase" evidence="10">
    <location>
        <begin position="143"/>
        <end position="274"/>
    </location>
</feature>
<evidence type="ECO:0000256" key="4">
    <source>
        <dbReference type="ARBA" id="ARBA00022824"/>
    </source>
</evidence>
<keyword evidence="6 9" id="KW-0472">Membrane</keyword>
<keyword evidence="4" id="KW-0256">Endoplasmic reticulum</keyword>
<dbReference type="GO" id="GO:0005789">
    <property type="term" value="C:endoplasmic reticulum membrane"/>
    <property type="evidence" value="ECO:0007669"/>
    <property type="project" value="UniProtKB-SubCell"/>
</dbReference>
<evidence type="ECO:0000256" key="9">
    <source>
        <dbReference type="SAM" id="Phobius"/>
    </source>
</evidence>
<keyword evidence="11" id="KW-0560">Oxidoreductase</keyword>
<keyword evidence="3" id="KW-0378">Hydrolase</keyword>
<dbReference type="GO" id="GO:0042392">
    <property type="term" value="F:sphingosine-1-phosphate phosphatase activity"/>
    <property type="evidence" value="ECO:0007669"/>
    <property type="project" value="TreeGrafter"/>
</dbReference>